<name>A0AAJ0G8A0_9PEZI</name>
<keyword evidence="4" id="KW-1185">Reference proteome</keyword>
<comment type="caution">
    <text evidence="3">The sequence shown here is derived from an EMBL/GenBank/DDBJ whole genome shotgun (WGS) entry which is preliminary data.</text>
</comment>
<keyword evidence="1" id="KW-0175">Coiled coil</keyword>
<reference evidence="3" key="1">
    <citation type="submission" date="2023-04" db="EMBL/GenBank/DDBJ databases">
        <title>Black Yeasts Isolated from many extreme environments.</title>
        <authorList>
            <person name="Coleine C."/>
            <person name="Stajich J.E."/>
            <person name="Selbmann L."/>
        </authorList>
    </citation>
    <scope>NUCLEOTIDE SEQUENCE</scope>
    <source>
        <strain evidence="3">CCFEE 5312</strain>
    </source>
</reference>
<dbReference type="AlphaFoldDB" id="A0AAJ0G8A0"/>
<feature type="coiled-coil region" evidence="1">
    <location>
        <begin position="583"/>
        <end position="664"/>
    </location>
</feature>
<evidence type="ECO:0000313" key="3">
    <source>
        <dbReference type="EMBL" id="KAK3048053.1"/>
    </source>
</evidence>
<feature type="compositionally biased region" description="Polar residues" evidence="2">
    <location>
        <begin position="383"/>
        <end position="392"/>
    </location>
</feature>
<feature type="compositionally biased region" description="Low complexity" evidence="2">
    <location>
        <begin position="208"/>
        <end position="224"/>
    </location>
</feature>
<evidence type="ECO:0000256" key="1">
    <source>
        <dbReference type="SAM" id="Coils"/>
    </source>
</evidence>
<feature type="region of interest" description="Disordered" evidence="2">
    <location>
        <begin position="186"/>
        <end position="266"/>
    </location>
</feature>
<proteinExistence type="predicted"/>
<feature type="compositionally biased region" description="Polar residues" evidence="2">
    <location>
        <begin position="230"/>
        <end position="249"/>
    </location>
</feature>
<sequence length="792" mass="85698">MRGSPEGHMHLHSSWLRQAGRCGRPAEALEDKAEALRWGLLGRDTGLVGGRWCELVNRTRTECYGIGCEEGRNGEVSAMESPSAQLMEPSMIDFDGPPSSPFVTEVDTHSSRSPSKQWKASQSLADVVAVETQTVEPEHKQDMVEVQDMYDDDKENQPQNDPTLAIMFASPKKSIASPAPAVIASPAKSISHSSTNDADLMPPPSMRKVSSSPKKTPLKSSASSGARTPKSLSRGNSFERTPQSVSTFQAGLDLRNASIPTDDTRDVDETCCSAFSEMPDITKFGQSPTKRSDMLRTPRANTEATPRTSRKRSSPSRSPSPTRRAKTPAFGAKDDTTSFLIDFTQQFEGLPSARGGSPAKSATESNLLNYITSQRSPAKPKHNSLSTPTKPHNNSILNLLDFELPPAPTPRSVPTITVRELESLKSSYLSQISSLKATLSGREAEVESLKKAVTDAERRVGEAQESLREEKNRKEYAEQEVAGWKKRGEEFEVVLRSVKEEVLKSEAEREEMGRRFSEVECRADEAEGRAVKAEERFADALAARASGAEGGEGVGEEQVQRLVAAQIDAKIEAVSRELHGVYKEKHERKVATLKKSYESRNEKKTAELQHRVSELEKVNEELQIAKDATFSGPVSDAMLTSADNVELKAQLEAQTAALARFESEMLASRHQQDELMRELQQERIEKGDLVAAVDEMLALQADTPATPSGARALSVVEDFRKSISRPASGLRAPGAGGSGGGVGGGPGGESKIGRGIPTPGRSGSGSGAGKSRMLANIERMGRTGSKDGLGTD</sequence>
<feature type="region of interest" description="Disordered" evidence="2">
    <location>
        <begin position="372"/>
        <end position="392"/>
    </location>
</feature>
<evidence type="ECO:0000256" key="2">
    <source>
        <dbReference type="SAM" id="MobiDB-lite"/>
    </source>
</evidence>
<feature type="compositionally biased region" description="Gly residues" evidence="2">
    <location>
        <begin position="734"/>
        <end position="750"/>
    </location>
</feature>
<dbReference type="Proteomes" id="UP001271007">
    <property type="component" value="Unassembled WGS sequence"/>
</dbReference>
<feature type="region of interest" description="Disordered" evidence="2">
    <location>
        <begin position="279"/>
        <end position="335"/>
    </location>
</feature>
<gene>
    <name evidence="3" type="ORF">LTR09_010568</name>
</gene>
<feature type="region of interest" description="Disordered" evidence="2">
    <location>
        <begin position="455"/>
        <end position="474"/>
    </location>
</feature>
<dbReference type="Pfam" id="PF12709">
    <property type="entry name" value="Fungal_TACC"/>
    <property type="match status" value="1"/>
</dbReference>
<accession>A0AAJ0G8A0</accession>
<feature type="region of interest" description="Disordered" evidence="2">
    <location>
        <begin position="725"/>
        <end position="792"/>
    </location>
</feature>
<organism evidence="3 4">
    <name type="scientific">Extremus antarcticus</name>
    <dbReference type="NCBI Taxonomy" id="702011"/>
    <lineage>
        <taxon>Eukaryota</taxon>
        <taxon>Fungi</taxon>
        <taxon>Dikarya</taxon>
        <taxon>Ascomycota</taxon>
        <taxon>Pezizomycotina</taxon>
        <taxon>Dothideomycetes</taxon>
        <taxon>Dothideomycetidae</taxon>
        <taxon>Mycosphaerellales</taxon>
        <taxon>Extremaceae</taxon>
        <taxon>Extremus</taxon>
    </lineage>
</organism>
<dbReference type="InterPro" id="IPR024312">
    <property type="entry name" value="TACC_fungi"/>
</dbReference>
<evidence type="ECO:0000313" key="4">
    <source>
        <dbReference type="Proteomes" id="UP001271007"/>
    </source>
</evidence>
<dbReference type="EMBL" id="JAWDJX010000053">
    <property type="protein sequence ID" value="KAK3048053.1"/>
    <property type="molecule type" value="Genomic_DNA"/>
</dbReference>
<protein>
    <submittedName>
        <fullName evidence="3">Uncharacterized protein</fullName>
    </submittedName>
</protein>